<proteinExistence type="predicted"/>
<evidence type="ECO:0000313" key="1">
    <source>
        <dbReference type="EMBL" id="PRY23954.1"/>
    </source>
</evidence>
<protein>
    <submittedName>
        <fullName evidence="1">Uncharacterized protein</fullName>
    </submittedName>
</protein>
<sequence length="161" mass="17079">MTRAFDGRPVIGVTLGHPDPATAEHWLSGLRPAPVLACTHLVPGRLPHVACTLVFAGEPPSSLAALPPFEGEREGGRAVLYPGVEHLTGDLTVERLLTVSAIGRVEVLGGTAADPSAVIRTNDFVRPLWRAGTLTLVTMPAADDRLVPFETRHPTPCCTTH</sequence>
<comment type="caution">
    <text evidence="1">The sequence shown here is derived from an EMBL/GenBank/DDBJ whole genome shotgun (WGS) entry which is preliminary data.</text>
</comment>
<accession>A0A2T0RRZ5</accession>
<gene>
    <name evidence="1" type="ORF">CLV70_11487</name>
</gene>
<name>A0A2T0RRZ5_9ACTN</name>
<dbReference type="AlphaFoldDB" id="A0A2T0RRZ5"/>
<evidence type="ECO:0000313" key="2">
    <source>
        <dbReference type="Proteomes" id="UP000239209"/>
    </source>
</evidence>
<reference evidence="1 2" key="1">
    <citation type="submission" date="2018-03" db="EMBL/GenBank/DDBJ databases">
        <title>Genomic Encyclopedia of Archaeal and Bacterial Type Strains, Phase II (KMG-II): from individual species to whole genera.</title>
        <authorList>
            <person name="Goeker M."/>
        </authorList>
    </citation>
    <scope>NUCLEOTIDE SEQUENCE [LARGE SCALE GENOMIC DNA]</scope>
    <source>
        <strain evidence="1 2">DSM 45348</strain>
    </source>
</reference>
<organism evidence="1 2">
    <name type="scientific">Pseudosporangium ferrugineum</name>
    <dbReference type="NCBI Taxonomy" id="439699"/>
    <lineage>
        <taxon>Bacteria</taxon>
        <taxon>Bacillati</taxon>
        <taxon>Actinomycetota</taxon>
        <taxon>Actinomycetes</taxon>
        <taxon>Micromonosporales</taxon>
        <taxon>Micromonosporaceae</taxon>
        <taxon>Pseudosporangium</taxon>
    </lineage>
</organism>
<dbReference type="RefSeq" id="WP_245908477.1">
    <property type="nucleotide sequence ID" value="NZ_PVZG01000014.1"/>
</dbReference>
<dbReference type="Proteomes" id="UP000239209">
    <property type="component" value="Unassembled WGS sequence"/>
</dbReference>
<dbReference type="EMBL" id="PVZG01000014">
    <property type="protein sequence ID" value="PRY23954.1"/>
    <property type="molecule type" value="Genomic_DNA"/>
</dbReference>
<keyword evidence="2" id="KW-1185">Reference proteome</keyword>